<proteinExistence type="predicted"/>
<reference evidence="1 2" key="1">
    <citation type="submission" date="2014-04" db="EMBL/GenBank/DDBJ databases">
        <authorList>
            <consortium name="DOE Joint Genome Institute"/>
            <person name="Kuo A."/>
            <person name="Girlanda M."/>
            <person name="Perotto S."/>
            <person name="Kohler A."/>
            <person name="Nagy L.G."/>
            <person name="Floudas D."/>
            <person name="Copeland A."/>
            <person name="Barry K.W."/>
            <person name="Cichocki N."/>
            <person name="Veneault-Fourrey C."/>
            <person name="LaButti K."/>
            <person name="Lindquist E.A."/>
            <person name="Lipzen A."/>
            <person name="Lundell T."/>
            <person name="Morin E."/>
            <person name="Murat C."/>
            <person name="Sun H."/>
            <person name="Tunlid A."/>
            <person name="Henrissat B."/>
            <person name="Grigoriev I.V."/>
            <person name="Hibbett D.S."/>
            <person name="Martin F."/>
            <person name="Nordberg H.P."/>
            <person name="Cantor M.N."/>
            <person name="Hua S.X."/>
        </authorList>
    </citation>
    <scope>NUCLEOTIDE SEQUENCE [LARGE SCALE GENOMIC DNA]</scope>
    <source>
        <strain evidence="1 2">MUT 4182</strain>
    </source>
</reference>
<sequence>MAPVADAINAAASNADLGRRGNDGIALTDFQVERNNPTYIKFKWSHHRRSPNRFTAWLRNVKTQEHYAARLTVWTSSGQSQVGLNSLDHKTGEYQLVLAKYNNYDDVYARSETFKIRNNDF</sequence>
<reference evidence="2" key="2">
    <citation type="submission" date="2015-01" db="EMBL/GenBank/DDBJ databases">
        <title>Evolutionary Origins and Diversification of the Mycorrhizal Mutualists.</title>
        <authorList>
            <consortium name="DOE Joint Genome Institute"/>
            <consortium name="Mycorrhizal Genomics Consortium"/>
            <person name="Kohler A."/>
            <person name="Kuo A."/>
            <person name="Nagy L.G."/>
            <person name="Floudas D."/>
            <person name="Copeland A."/>
            <person name="Barry K.W."/>
            <person name="Cichocki N."/>
            <person name="Veneault-Fourrey C."/>
            <person name="LaButti K."/>
            <person name="Lindquist E.A."/>
            <person name="Lipzen A."/>
            <person name="Lundell T."/>
            <person name="Morin E."/>
            <person name="Murat C."/>
            <person name="Riley R."/>
            <person name="Ohm R."/>
            <person name="Sun H."/>
            <person name="Tunlid A."/>
            <person name="Henrissat B."/>
            <person name="Grigoriev I.V."/>
            <person name="Hibbett D.S."/>
            <person name="Martin F."/>
        </authorList>
    </citation>
    <scope>NUCLEOTIDE SEQUENCE [LARGE SCALE GENOMIC DNA]</scope>
    <source>
        <strain evidence="2">MUT 4182</strain>
    </source>
</reference>
<dbReference type="EMBL" id="KN823213">
    <property type="protein sequence ID" value="KIO19593.1"/>
    <property type="molecule type" value="Genomic_DNA"/>
</dbReference>
<dbReference type="Proteomes" id="UP000054248">
    <property type="component" value="Unassembled WGS sequence"/>
</dbReference>
<accession>A0A0C3KDR9</accession>
<evidence type="ECO:0000313" key="1">
    <source>
        <dbReference type="EMBL" id="KIO19593.1"/>
    </source>
</evidence>
<gene>
    <name evidence="1" type="ORF">M407DRAFT_30745</name>
</gene>
<dbReference type="HOGENOM" id="CLU_130037_0_0_1"/>
<dbReference type="AlphaFoldDB" id="A0A0C3KDR9"/>
<dbReference type="OrthoDB" id="3142854at2759"/>
<organism evidence="1 2">
    <name type="scientific">Tulasnella calospora MUT 4182</name>
    <dbReference type="NCBI Taxonomy" id="1051891"/>
    <lineage>
        <taxon>Eukaryota</taxon>
        <taxon>Fungi</taxon>
        <taxon>Dikarya</taxon>
        <taxon>Basidiomycota</taxon>
        <taxon>Agaricomycotina</taxon>
        <taxon>Agaricomycetes</taxon>
        <taxon>Cantharellales</taxon>
        <taxon>Tulasnellaceae</taxon>
        <taxon>Tulasnella</taxon>
    </lineage>
</organism>
<evidence type="ECO:0000313" key="2">
    <source>
        <dbReference type="Proteomes" id="UP000054248"/>
    </source>
</evidence>
<name>A0A0C3KDR9_9AGAM</name>
<protein>
    <submittedName>
        <fullName evidence="1">Uncharacterized protein</fullName>
    </submittedName>
</protein>
<keyword evidence="2" id="KW-1185">Reference proteome</keyword>